<evidence type="ECO:0000313" key="3">
    <source>
        <dbReference type="Proteomes" id="UP000002508"/>
    </source>
</evidence>
<dbReference type="InterPro" id="IPR013429">
    <property type="entry name" value="Regulatory_FmdB_Zinc_ribbon"/>
</dbReference>
<evidence type="ECO:0000313" key="2">
    <source>
        <dbReference type="EMBL" id="ACL25637.1"/>
    </source>
</evidence>
<dbReference type="STRING" id="326427.Cagg_2774"/>
<dbReference type="Pfam" id="PF09723">
    <property type="entry name" value="Zn_ribbon_8"/>
    <property type="match status" value="1"/>
</dbReference>
<organism evidence="2 3">
    <name type="scientific">Chloroflexus aggregans (strain MD-66 / DSM 9485)</name>
    <dbReference type="NCBI Taxonomy" id="326427"/>
    <lineage>
        <taxon>Bacteria</taxon>
        <taxon>Bacillati</taxon>
        <taxon>Chloroflexota</taxon>
        <taxon>Chloroflexia</taxon>
        <taxon>Chloroflexales</taxon>
        <taxon>Chloroflexineae</taxon>
        <taxon>Chloroflexaceae</taxon>
        <taxon>Chloroflexus</taxon>
    </lineage>
</organism>
<dbReference type="Proteomes" id="UP000002508">
    <property type="component" value="Chromosome"/>
</dbReference>
<dbReference type="eggNOG" id="COG2331">
    <property type="taxonomic scope" value="Bacteria"/>
</dbReference>
<evidence type="ECO:0000259" key="1">
    <source>
        <dbReference type="SMART" id="SM00834"/>
    </source>
</evidence>
<dbReference type="HOGENOM" id="CLU_136025_4_0_0"/>
<keyword evidence="3" id="KW-1185">Reference proteome</keyword>
<reference evidence="2" key="1">
    <citation type="submission" date="2008-12" db="EMBL/GenBank/DDBJ databases">
        <title>Complete sequence of Chloroflexus aggregans DSM 9485.</title>
        <authorList>
            <consortium name="US DOE Joint Genome Institute"/>
            <person name="Lucas S."/>
            <person name="Copeland A."/>
            <person name="Lapidus A."/>
            <person name="Glavina del Rio T."/>
            <person name="Dalin E."/>
            <person name="Tice H."/>
            <person name="Pitluck S."/>
            <person name="Foster B."/>
            <person name="Larimer F."/>
            <person name="Land M."/>
            <person name="Hauser L."/>
            <person name="Kyrpides N."/>
            <person name="Mikhailova N."/>
            <person name="Bryant D."/>
            <person name="Richardson P."/>
        </authorList>
    </citation>
    <scope>NUCLEOTIDE SEQUENCE</scope>
    <source>
        <strain evidence="2">DSM 9485</strain>
    </source>
</reference>
<protein>
    <submittedName>
        <fullName evidence="2">Regulatory protein, FmdB family</fullName>
    </submittedName>
</protein>
<sequence length="78" mass="8264">MPMYEYSCLDCARQFERLLPMSATDQLVVCPFCQSTHVQRRLSLFAAHSRGGTTVETAPTAVTGGGCSCSGCHCGSGS</sequence>
<proteinExistence type="predicted"/>
<name>B8G5D1_CHLAD</name>
<dbReference type="NCBIfam" id="TIGR02605">
    <property type="entry name" value="CxxC_CxxC_SSSS"/>
    <property type="match status" value="1"/>
</dbReference>
<dbReference type="EMBL" id="CP001337">
    <property type="protein sequence ID" value="ACL25637.1"/>
    <property type="molecule type" value="Genomic_DNA"/>
</dbReference>
<gene>
    <name evidence="2" type="ordered locus">Cagg_2774</name>
</gene>
<feature type="domain" description="Putative regulatory protein FmdB zinc ribbon" evidence="1">
    <location>
        <begin position="1"/>
        <end position="43"/>
    </location>
</feature>
<accession>B8G5D1</accession>
<dbReference type="SMART" id="SM00834">
    <property type="entry name" value="CxxC_CXXC_SSSS"/>
    <property type="match status" value="1"/>
</dbReference>
<dbReference type="KEGG" id="cag:Cagg_2774"/>
<dbReference type="AlphaFoldDB" id="B8G5D1"/>